<organism evidence="2 3">
    <name type="scientific">Niastella populi</name>
    <dbReference type="NCBI Taxonomy" id="550983"/>
    <lineage>
        <taxon>Bacteria</taxon>
        <taxon>Pseudomonadati</taxon>
        <taxon>Bacteroidota</taxon>
        <taxon>Chitinophagia</taxon>
        <taxon>Chitinophagales</taxon>
        <taxon>Chitinophagaceae</taxon>
        <taxon>Niastella</taxon>
    </lineage>
</organism>
<feature type="transmembrane region" description="Helical" evidence="1">
    <location>
        <begin position="82"/>
        <end position="106"/>
    </location>
</feature>
<evidence type="ECO:0000313" key="3">
    <source>
        <dbReference type="Proteomes" id="UP000192276"/>
    </source>
</evidence>
<sequence length="237" mass="27365">MRRVNLRSTASFLSREHTLDINTIRSLFIAEHEKFLQLNPTWNHKATRRLIIANYWYRDVMMHFATIMTIAVLFTLPQYNSWLTLSASIVIASLSALFSLTAFIYLPSFYWNFLPKLEVITGELEKLATHVEETTKCKRTQFQAPTLIIIYYVNSKISNTPLLPANDQSAAVLNKLYGSDKDKLKQNLSRLYRLPSLSAKERAEMLKAVENTRDFFKDSQNANIPNILDELELKLNG</sequence>
<dbReference type="AlphaFoldDB" id="A0A1V9GB58"/>
<evidence type="ECO:0000256" key="1">
    <source>
        <dbReference type="SAM" id="Phobius"/>
    </source>
</evidence>
<keyword evidence="1" id="KW-0472">Membrane</keyword>
<keyword evidence="1" id="KW-1133">Transmembrane helix</keyword>
<keyword evidence="1" id="KW-0812">Transmembrane</keyword>
<dbReference type="Proteomes" id="UP000192276">
    <property type="component" value="Unassembled WGS sequence"/>
</dbReference>
<gene>
    <name evidence="2" type="ORF">A4R26_32740</name>
</gene>
<comment type="caution">
    <text evidence="2">The sequence shown here is derived from an EMBL/GenBank/DDBJ whole genome shotgun (WGS) entry which is preliminary data.</text>
</comment>
<feature type="transmembrane region" description="Helical" evidence="1">
    <location>
        <begin position="55"/>
        <end position="76"/>
    </location>
</feature>
<dbReference type="RefSeq" id="WP_081160776.1">
    <property type="nucleotide sequence ID" value="NZ_LWBP01000010.1"/>
</dbReference>
<accession>A0A1V9GB58</accession>
<evidence type="ECO:0000313" key="2">
    <source>
        <dbReference type="EMBL" id="OQP67797.1"/>
    </source>
</evidence>
<proteinExistence type="predicted"/>
<name>A0A1V9GB58_9BACT</name>
<dbReference type="EMBL" id="LWBP01000010">
    <property type="protein sequence ID" value="OQP67797.1"/>
    <property type="molecule type" value="Genomic_DNA"/>
</dbReference>
<protein>
    <submittedName>
        <fullName evidence="2">Uncharacterized protein</fullName>
    </submittedName>
</protein>
<keyword evidence="3" id="KW-1185">Reference proteome</keyword>
<reference evidence="3" key="1">
    <citation type="submission" date="2016-04" db="EMBL/GenBank/DDBJ databases">
        <authorList>
            <person name="Chen L."/>
            <person name="Zhuang W."/>
            <person name="Wang G."/>
        </authorList>
    </citation>
    <scope>NUCLEOTIDE SEQUENCE [LARGE SCALE GENOMIC DNA]</scope>
    <source>
        <strain evidence="3">208</strain>
    </source>
</reference>